<evidence type="ECO:0000256" key="11">
    <source>
        <dbReference type="PROSITE-ProRule" id="PRU00042"/>
    </source>
</evidence>
<keyword evidence="10" id="KW-0539">Nucleus</keyword>
<reference evidence="14" key="2">
    <citation type="submission" date="2015-02" db="UniProtKB">
        <authorList>
            <consortium name="EnsemblMetazoa"/>
        </authorList>
    </citation>
    <scope>IDENTIFICATION</scope>
</reference>
<dbReference type="EnsemblMetazoa" id="SMAR011480-RA">
    <property type="protein sequence ID" value="SMAR011480-PA"/>
    <property type="gene ID" value="SMAR011480"/>
</dbReference>
<feature type="domain" description="C2H2-type" evidence="13">
    <location>
        <begin position="426"/>
        <end position="453"/>
    </location>
</feature>
<evidence type="ECO:0000256" key="6">
    <source>
        <dbReference type="ARBA" id="ARBA00022833"/>
    </source>
</evidence>
<evidence type="ECO:0000256" key="12">
    <source>
        <dbReference type="SAM" id="MobiDB-lite"/>
    </source>
</evidence>
<dbReference type="PROSITE" id="PS00028">
    <property type="entry name" value="ZINC_FINGER_C2H2_1"/>
    <property type="match status" value="2"/>
</dbReference>
<dbReference type="PROSITE" id="PS50157">
    <property type="entry name" value="ZINC_FINGER_C2H2_2"/>
    <property type="match status" value="4"/>
</dbReference>
<evidence type="ECO:0000313" key="15">
    <source>
        <dbReference type="Proteomes" id="UP000014500"/>
    </source>
</evidence>
<feature type="compositionally biased region" description="Polar residues" evidence="12">
    <location>
        <begin position="60"/>
        <end position="70"/>
    </location>
</feature>
<dbReference type="EMBL" id="JH432064">
    <property type="status" value="NOT_ANNOTATED_CDS"/>
    <property type="molecule type" value="Genomic_DNA"/>
</dbReference>
<accession>T1JCG9</accession>
<dbReference type="eggNOG" id="KOG1721">
    <property type="taxonomic scope" value="Eukaryota"/>
</dbReference>
<dbReference type="PANTHER" id="PTHR24403:SF67">
    <property type="entry name" value="FI01116P-RELATED"/>
    <property type="match status" value="1"/>
</dbReference>
<dbReference type="GO" id="GO:0005634">
    <property type="term" value="C:nucleus"/>
    <property type="evidence" value="ECO:0007669"/>
    <property type="project" value="UniProtKB-SubCell"/>
</dbReference>
<dbReference type="STRING" id="126957.T1JCG9"/>
<keyword evidence="5 11" id="KW-0863">Zinc-finger</keyword>
<comment type="subcellular location">
    <subcellularLocation>
        <location evidence="1">Nucleus</location>
    </subcellularLocation>
</comment>
<dbReference type="Gene3D" id="3.30.160.60">
    <property type="entry name" value="Classic Zinc Finger"/>
    <property type="match status" value="4"/>
</dbReference>
<reference evidence="15" key="1">
    <citation type="submission" date="2011-05" db="EMBL/GenBank/DDBJ databases">
        <authorList>
            <person name="Richards S.R."/>
            <person name="Qu J."/>
            <person name="Jiang H."/>
            <person name="Jhangiani S.N."/>
            <person name="Agravi P."/>
            <person name="Goodspeed R."/>
            <person name="Gross S."/>
            <person name="Mandapat C."/>
            <person name="Jackson L."/>
            <person name="Mathew T."/>
            <person name="Pu L."/>
            <person name="Thornton R."/>
            <person name="Saada N."/>
            <person name="Wilczek-Boney K.B."/>
            <person name="Lee S."/>
            <person name="Kovar C."/>
            <person name="Wu Y."/>
            <person name="Scherer S.E."/>
            <person name="Worley K.C."/>
            <person name="Muzny D.M."/>
            <person name="Gibbs R."/>
        </authorList>
    </citation>
    <scope>NUCLEOTIDE SEQUENCE</scope>
    <source>
        <strain evidence="15">Brora</strain>
    </source>
</reference>
<comment type="similarity">
    <text evidence="2">Belongs to the krueppel C2H2-type zinc-finger protein family.</text>
</comment>
<dbReference type="PhylomeDB" id="T1JCG9"/>
<evidence type="ECO:0000256" key="7">
    <source>
        <dbReference type="ARBA" id="ARBA00023015"/>
    </source>
</evidence>
<dbReference type="GO" id="GO:0003690">
    <property type="term" value="F:double-stranded DNA binding"/>
    <property type="evidence" value="ECO:0007669"/>
    <property type="project" value="UniProtKB-ARBA"/>
</dbReference>
<keyword evidence="4" id="KW-0677">Repeat</keyword>
<dbReference type="GO" id="GO:0045944">
    <property type="term" value="P:positive regulation of transcription by RNA polymerase II"/>
    <property type="evidence" value="ECO:0007669"/>
    <property type="project" value="TreeGrafter"/>
</dbReference>
<keyword evidence="15" id="KW-1185">Reference proteome</keyword>
<dbReference type="InterPro" id="IPR050688">
    <property type="entry name" value="Zinc_finger/UBP_domain"/>
</dbReference>
<feature type="domain" description="C2H2-type" evidence="13">
    <location>
        <begin position="398"/>
        <end position="425"/>
    </location>
</feature>
<dbReference type="PANTHER" id="PTHR24403">
    <property type="entry name" value="ZINC FINGER PROTEIN"/>
    <property type="match status" value="1"/>
</dbReference>
<keyword evidence="6" id="KW-0862">Zinc</keyword>
<evidence type="ECO:0000313" key="14">
    <source>
        <dbReference type="EnsemblMetazoa" id="SMAR011480-PA"/>
    </source>
</evidence>
<evidence type="ECO:0000256" key="2">
    <source>
        <dbReference type="ARBA" id="ARBA00006991"/>
    </source>
</evidence>
<organism evidence="14 15">
    <name type="scientific">Strigamia maritima</name>
    <name type="common">European centipede</name>
    <name type="synonym">Geophilus maritimus</name>
    <dbReference type="NCBI Taxonomy" id="126957"/>
    <lineage>
        <taxon>Eukaryota</taxon>
        <taxon>Metazoa</taxon>
        <taxon>Ecdysozoa</taxon>
        <taxon>Arthropoda</taxon>
        <taxon>Myriapoda</taxon>
        <taxon>Chilopoda</taxon>
        <taxon>Pleurostigmophora</taxon>
        <taxon>Geophilomorpha</taxon>
        <taxon>Linotaeniidae</taxon>
        <taxon>Strigamia</taxon>
    </lineage>
</organism>
<feature type="domain" description="C2H2-type" evidence="13">
    <location>
        <begin position="454"/>
        <end position="482"/>
    </location>
</feature>
<dbReference type="AlphaFoldDB" id="T1JCG9"/>
<dbReference type="InterPro" id="IPR036236">
    <property type="entry name" value="Znf_C2H2_sf"/>
</dbReference>
<dbReference type="HOGENOM" id="CLU_039782_0_0_1"/>
<keyword evidence="3" id="KW-0479">Metal-binding</keyword>
<protein>
    <recommendedName>
        <fullName evidence="13">C2H2-type domain-containing protein</fullName>
    </recommendedName>
</protein>
<evidence type="ECO:0000256" key="10">
    <source>
        <dbReference type="ARBA" id="ARBA00023242"/>
    </source>
</evidence>
<dbReference type="FunFam" id="3.30.160.60:FF:000446">
    <property type="entry name" value="Zinc finger protein"/>
    <property type="match status" value="1"/>
</dbReference>
<dbReference type="InterPro" id="IPR013087">
    <property type="entry name" value="Znf_C2H2_type"/>
</dbReference>
<feature type="region of interest" description="Disordered" evidence="12">
    <location>
        <begin position="45"/>
        <end position="96"/>
    </location>
</feature>
<name>T1JCG9_STRMM</name>
<dbReference type="Pfam" id="PF00096">
    <property type="entry name" value="zf-C2H2"/>
    <property type="match status" value="1"/>
</dbReference>
<dbReference type="GO" id="GO:0008270">
    <property type="term" value="F:zinc ion binding"/>
    <property type="evidence" value="ECO:0007669"/>
    <property type="project" value="UniProtKB-KW"/>
</dbReference>
<evidence type="ECO:0000256" key="8">
    <source>
        <dbReference type="ARBA" id="ARBA00023125"/>
    </source>
</evidence>
<keyword evidence="9" id="KW-0804">Transcription</keyword>
<proteinExistence type="inferred from homology"/>
<dbReference type="SMART" id="SM00355">
    <property type="entry name" value="ZnF_C2H2"/>
    <property type="match status" value="6"/>
</dbReference>
<evidence type="ECO:0000256" key="5">
    <source>
        <dbReference type="ARBA" id="ARBA00022771"/>
    </source>
</evidence>
<evidence type="ECO:0000256" key="9">
    <source>
        <dbReference type="ARBA" id="ARBA00023163"/>
    </source>
</evidence>
<dbReference type="OMA" id="HISKHIA"/>
<dbReference type="Proteomes" id="UP000014500">
    <property type="component" value="Unassembled WGS sequence"/>
</dbReference>
<evidence type="ECO:0000256" key="1">
    <source>
        <dbReference type="ARBA" id="ARBA00004123"/>
    </source>
</evidence>
<dbReference type="FunFam" id="3.30.160.60:FF:001370">
    <property type="entry name" value="Zinc finger protein"/>
    <property type="match status" value="1"/>
</dbReference>
<dbReference type="SUPFAM" id="SSF57667">
    <property type="entry name" value="beta-beta-alpha zinc fingers"/>
    <property type="match status" value="2"/>
</dbReference>
<evidence type="ECO:0000256" key="4">
    <source>
        <dbReference type="ARBA" id="ARBA00022737"/>
    </source>
</evidence>
<evidence type="ECO:0000259" key="13">
    <source>
        <dbReference type="PROSITE" id="PS50157"/>
    </source>
</evidence>
<feature type="domain" description="C2H2-type" evidence="13">
    <location>
        <begin position="277"/>
        <end position="305"/>
    </location>
</feature>
<sequence length="521" mass="58449">MACCISPMMIQPYLKMETGSQEFIQMVVKDLEDHFNDDPSQIMSMSSGGHRESSLLGRGQSRNSSQTIVFTQGPIMEDDDIDNGVKDSDNDSGDDYEVSEVITGDNISDSEHAMLRSAQSNRLVSSSDRNRMIVSNHPGYIAMKPQCVGLGDIVYGQNTMGQIILQEGVDNEMIVEEKVEVGDENHDTADVPHDEIILVPNSLLKHEIIEGGEVIVGTNMHPQNVGNEIVIGDHMSSGRHHSSIQLTDIDDDATFDSNLIIDTSAIKDEVVGSSIGYDCGECGSVLKSRGALKKHISKYHDSIEPEIVDVPNRIYNCSSCTYQTARRDKLDKHISKHIAEGFSPSGKKRNKATPPQRMRHAAEEYKCPLCPYRCTVEKAFKKHMKLHQAGTKHFVVKVSCKICGKDRSSETDLRKHMKKHKDDKDFVCDVCGFASIQLKKIIQHRRMHTGEKPHLCPHCAYRSARRDNLRSHVRRMHKKENMYIDTFNPRSFVEIAKTIGNSNKDESRGKADHFLAKLQIS</sequence>
<keyword evidence="8" id="KW-0238">DNA-binding</keyword>
<keyword evidence="7" id="KW-0805">Transcription regulation</keyword>
<evidence type="ECO:0000256" key="3">
    <source>
        <dbReference type="ARBA" id="ARBA00022723"/>
    </source>
</evidence>